<evidence type="ECO:0000313" key="3">
    <source>
        <dbReference type="Proteomes" id="UP000053732"/>
    </source>
</evidence>
<dbReference type="AlphaFoldDB" id="A0A0G4PT03"/>
<accession>A0A0G4PT03</accession>
<organism evidence="2 3">
    <name type="scientific">Penicillium camemberti (strain FM 013)</name>
    <dbReference type="NCBI Taxonomy" id="1429867"/>
    <lineage>
        <taxon>Eukaryota</taxon>
        <taxon>Fungi</taxon>
        <taxon>Dikarya</taxon>
        <taxon>Ascomycota</taxon>
        <taxon>Pezizomycotina</taxon>
        <taxon>Eurotiomycetes</taxon>
        <taxon>Eurotiomycetidae</taxon>
        <taxon>Eurotiales</taxon>
        <taxon>Aspergillaceae</taxon>
        <taxon>Penicillium</taxon>
    </lineage>
</organism>
<feature type="transmembrane region" description="Helical" evidence="1">
    <location>
        <begin position="145"/>
        <end position="164"/>
    </location>
</feature>
<proteinExistence type="predicted"/>
<reference evidence="2 3" key="1">
    <citation type="journal article" date="2014" name="Nat. Commun.">
        <title>Multiple recent horizontal transfers of a large genomic region in cheese making fungi.</title>
        <authorList>
            <person name="Cheeseman K."/>
            <person name="Ropars J."/>
            <person name="Renault P."/>
            <person name="Dupont J."/>
            <person name="Gouzy J."/>
            <person name="Branca A."/>
            <person name="Abraham A.L."/>
            <person name="Ceppi M."/>
            <person name="Conseiller E."/>
            <person name="Debuchy R."/>
            <person name="Malagnac F."/>
            <person name="Goarin A."/>
            <person name="Silar P."/>
            <person name="Lacoste S."/>
            <person name="Sallet E."/>
            <person name="Bensimon A."/>
            <person name="Giraud T."/>
            <person name="Brygoo Y."/>
        </authorList>
    </citation>
    <scope>NUCLEOTIDE SEQUENCE [LARGE SCALE GENOMIC DNA]</scope>
    <source>
        <strain evidence="3">FM 013</strain>
    </source>
</reference>
<feature type="transmembrane region" description="Helical" evidence="1">
    <location>
        <begin position="114"/>
        <end position="133"/>
    </location>
</feature>
<sequence>MASQQTEKLRDCAVITTIHLFGSSYFLLFVLHFLIFHFPSTPEAILNSVAVLFFCAGVLFWCISTILYRILAAAAQGNTTGWQKIEFIGTLVLIGATTIPFVVLQFAAESSARLSYLSALTLVTVGFLVDLFAVEPDVAVIRERFPYHCASLGLLMLVPAIHALSEHQFAYTPLVLQFGKIAIYNALVGILFLLRPLERMRVITGWQPSLYAMHLVLVYNAITYSRVILHVLVDL</sequence>
<keyword evidence="1" id="KW-0472">Membrane</keyword>
<name>A0A0G4PT03_PENC3</name>
<dbReference type="Proteomes" id="UP000053732">
    <property type="component" value="Unassembled WGS sequence"/>
</dbReference>
<dbReference type="EMBL" id="HG793169">
    <property type="protein sequence ID" value="CRL29512.1"/>
    <property type="molecule type" value="Genomic_DNA"/>
</dbReference>
<evidence type="ECO:0000256" key="1">
    <source>
        <dbReference type="SAM" id="Phobius"/>
    </source>
</evidence>
<keyword evidence="1" id="KW-0812">Transmembrane</keyword>
<keyword evidence="3" id="KW-1185">Reference proteome</keyword>
<feature type="transmembrane region" description="Helical" evidence="1">
    <location>
        <begin position="44"/>
        <end position="67"/>
    </location>
</feature>
<feature type="transmembrane region" description="Helical" evidence="1">
    <location>
        <begin position="12"/>
        <end position="38"/>
    </location>
</feature>
<feature type="transmembrane region" description="Helical" evidence="1">
    <location>
        <begin position="170"/>
        <end position="194"/>
    </location>
</feature>
<protein>
    <submittedName>
        <fullName evidence="2">Hly-III related</fullName>
    </submittedName>
</protein>
<dbReference type="STRING" id="1429867.A0A0G4PT03"/>
<feature type="transmembrane region" description="Helical" evidence="1">
    <location>
        <begin position="87"/>
        <end position="108"/>
    </location>
</feature>
<feature type="transmembrane region" description="Helical" evidence="1">
    <location>
        <begin position="215"/>
        <end position="233"/>
    </location>
</feature>
<evidence type="ECO:0000313" key="2">
    <source>
        <dbReference type="EMBL" id="CRL29512.1"/>
    </source>
</evidence>
<gene>
    <name evidence="2" type="ORF">PCAMFM013_S036g000096</name>
</gene>
<keyword evidence="1" id="KW-1133">Transmembrane helix</keyword>